<keyword evidence="6" id="KW-1185">Reference proteome</keyword>
<gene>
    <name evidence="5" type="ORF">R3Q59_14755</name>
</gene>
<evidence type="ECO:0000256" key="1">
    <source>
        <dbReference type="ARBA" id="ARBA00001946"/>
    </source>
</evidence>
<dbReference type="InterPro" id="IPR005000">
    <property type="entry name" value="Aldolase/citrate-lyase_domain"/>
</dbReference>
<proteinExistence type="predicted"/>
<name>A0ABU4CDY3_RHOJO</name>
<comment type="caution">
    <text evidence="5">The sequence shown here is derived from an EMBL/GenBank/DDBJ whole genome shotgun (WGS) entry which is preliminary data.</text>
</comment>
<dbReference type="PIRSF" id="PIRSF015582">
    <property type="entry name" value="Cit_lyase_B"/>
    <property type="match status" value="1"/>
</dbReference>
<dbReference type="Gene3D" id="3.20.20.60">
    <property type="entry name" value="Phosphoenolpyruvate-binding domains"/>
    <property type="match status" value="1"/>
</dbReference>
<evidence type="ECO:0000256" key="2">
    <source>
        <dbReference type="ARBA" id="ARBA00022723"/>
    </source>
</evidence>
<evidence type="ECO:0000259" key="4">
    <source>
        <dbReference type="Pfam" id="PF03328"/>
    </source>
</evidence>
<evidence type="ECO:0000256" key="3">
    <source>
        <dbReference type="ARBA" id="ARBA00022842"/>
    </source>
</evidence>
<dbReference type="Proteomes" id="UP001185737">
    <property type="component" value="Unassembled WGS sequence"/>
</dbReference>
<dbReference type="SUPFAM" id="SSF51621">
    <property type="entry name" value="Phosphoenolpyruvate/pyruvate domain"/>
    <property type="match status" value="1"/>
</dbReference>
<dbReference type="EMBL" id="JAWLKA010000007">
    <property type="protein sequence ID" value="MDV6281769.1"/>
    <property type="molecule type" value="Genomic_DNA"/>
</dbReference>
<dbReference type="RefSeq" id="WP_317568727.1">
    <property type="nucleotide sequence ID" value="NZ_JAWLKA010000007.1"/>
</dbReference>
<evidence type="ECO:0000313" key="5">
    <source>
        <dbReference type="EMBL" id="MDV6281769.1"/>
    </source>
</evidence>
<organism evidence="5 6">
    <name type="scientific">Rhodococcus jostii</name>
    <dbReference type="NCBI Taxonomy" id="132919"/>
    <lineage>
        <taxon>Bacteria</taxon>
        <taxon>Bacillati</taxon>
        <taxon>Actinomycetota</taxon>
        <taxon>Actinomycetes</taxon>
        <taxon>Mycobacteriales</taxon>
        <taxon>Nocardiaceae</taxon>
        <taxon>Rhodococcus</taxon>
    </lineage>
</organism>
<accession>A0ABU4CDY3</accession>
<keyword evidence="5" id="KW-0456">Lyase</keyword>
<protein>
    <submittedName>
        <fullName evidence="5">CoA ester lyase</fullName>
    </submittedName>
</protein>
<comment type="cofactor">
    <cofactor evidence="1">
        <name>Mg(2+)</name>
        <dbReference type="ChEBI" id="CHEBI:18420"/>
    </cofactor>
</comment>
<keyword evidence="3" id="KW-0460">Magnesium</keyword>
<dbReference type="InterPro" id="IPR011206">
    <property type="entry name" value="Citrate_lyase_beta/mcl1/mcl2"/>
</dbReference>
<dbReference type="GO" id="GO:0016829">
    <property type="term" value="F:lyase activity"/>
    <property type="evidence" value="ECO:0007669"/>
    <property type="project" value="UniProtKB-KW"/>
</dbReference>
<dbReference type="InterPro" id="IPR040442">
    <property type="entry name" value="Pyrv_kinase-like_dom_sf"/>
</dbReference>
<dbReference type="InterPro" id="IPR015813">
    <property type="entry name" value="Pyrv/PenolPyrv_kinase-like_dom"/>
</dbReference>
<sequence length="274" mass="28975">MSHSRSYGTIAPEVARSWLLTAASQRETFDDAAQSGADAVILDLEDGVPTSEKPQARDNVLTWLSGSSAWVRINDVTTPDWDLDVAALDGSPGLLGVVLSKTESPEHVQATSERLPGTPIVALIESALGLERSLGIAAATGVIRLAFGSGDFRRDTGMRYDPLALAYPRARLVVASTAAGIASPIDGPSARDCHDLPADLQPAIATGMTGKLVLLPEQVDCINSHLSPSPDEIETARSVIELLGADGVRIRDGSDRPRLAEAQRVTRLAQALRI</sequence>
<evidence type="ECO:0000313" key="6">
    <source>
        <dbReference type="Proteomes" id="UP001185737"/>
    </source>
</evidence>
<reference evidence="5 6" key="1">
    <citation type="submission" date="2023-10" db="EMBL/GenBank/DDBJ databases">
        <title>Development of a sustainable strategy for remediation of hydrocarbon-contaminated territories based on the waste exchange concept.</title>
        <authorList>
            <person name="Krivoruchko A."/>
        </authorList>
    </citation>
    <scope>NUCLEOTIDE SEQUENCE [LARGE SCALE GENOMIC DNA]</scope>
    <source>
        <strain evidence="5 6">IEGM 60</strain>
    </source>
</reference>
<dbReference type="PANTHER" id="PTHR32308:SF10">
    <property type="entry name" value="CITRATE LYASE SUBUNIT BETA"/>
    <property type="match status" value="1"/>
</dbReference>
<dbReference type="Pfam" id="PF03328">
    <property type="entry name" value="HpcH_HpaI"/>
    <property type="match status" value="1"/>
</dbReference>
<keyword evidence="2" id="KW-0479">Metal-binding</keyword>
<feature type="domain" description="HpcH/HpaI aldolase/citrate lyase" evidence="4">
    <location>
        <begin position="17"/>
        <end position="213"/>
    </location>
</feature>
<dbReference type="PANTHER" id="PTHR32308">
    <property type="entry name" value="LYASE BETA SUBUNIT, PUTATIVE (AFU_ORTHOLOGUE AFUA_4G13030)-RELATED"/>
    <property type="match status" value="1"/>
</dbReference>